<reference evidence="1" key="1">
    <citation type="journal article" date="2021" name="Nat. Commun.">
        <title>Genetic determinants of endophytism in the Arabidopsis root mycobiome.</title>
        <authorList>
            <person name="Mesny F."/>
            <person name="Miyauchi S."/>
            <person name="Thiergart T."/>
            <person name="Pickel B."/>
            <person name="Atanasova L."/>
            <person name="Karlsson M."/>
            <person name="Huettel B."/>
            <person name="Barry K.W."/>
            <person name="Haridas S."/>
            <person name="Chen C."/>
            <person name="Bauer D."/>
            <person name="Andreopoulos W."/>
            <person name="Pangilinan J."/>
            <person name="LaButti K."/>
            <person name="Riley R."/>
            <person name="Lipzen A."/>
            <person name="Clum A."/>
            <person name="Drula E."/>
            <person name="Henrissat B."/>
            <person name="Kohler A."/>
            <person name="Grigoriev I.V."/>
            <person name="Martin F.M."/>
            <person name="Hacquard S."/>
        </authorList>
    </citation>
    <scope>NUCLEOTIDE SEQUENCE</scope>
    <source>
        <strain evidence="1">MPI-CAGE-AT-0021</strain>
    </source>
</reference>
<protein>
    <submittedName>
        <fullName evidence="1">Uncharacterized protein</fullName>
    </submittedName>
</protein>
<dbReference type="Proteomes" id="UP000717696">
    <property type="component" value="Unassembled WGS sequence"/>
</dbReference>
<comment type="caution">
    <text evidence="1">The sequence shown here is derived from an EMBL/GenBank/DDBJ whole genome shotgun (WGS) entry which is preliminary data.</text>
</comment>
<gene>
    <name evidence="1" type="ORF">B0J13DRAFT_563117</name>
</gene>
<proteinExistence type="predicted"/>
<name>A0A9P9E0B4_9HYPO</name>
<organism evidence="1 2">
    <name type="scientific">Dactylonectria estremocensis</name>
    <dbReference type="NCBI Taxonomy" id="1079267"/>
    <lineage>
        <taxon>Eukaryota</taxon>
        <taxon>Fungi</taxon>
        <taxon>Dikarya</taxon>
        <taxon>Ascomycota</taxon>
        <taxon>Pezizomycotina</taxon>
        <taxon>Sordariomycetes</taxon>
        <taxon>Hypocreomycetidae</taxon>
        <taxon>Hypocreales</taxon>
        <taxon>Nectriaceae</taxon>
        <taxon>Dactylonectria</taxon>
    </lineage>
</organism>
<evidence type="ECO:0000313" key="1">
    <source>
        <dbReference type="EMBL" id="KAH7129660.1"/>
    </source>
</evidence>
<keyword evidence="2" id="KW-1185">Reference proteome</keyword>
<sequence>MLWLVPIAGRILTSSSAICYRLWMVWEWVRVVSDSSQKKTQLLFHLMVHIQAFGASIPATQLESRIDGLLVLSNVFALHNLLVCADRVLEKKWLRYGKKTRQRLDEGSLTNLYLRDLTVSA</sequence>
<dbReference type="EMBL" id="JAGMUU010000020">
    <property type="protein sequence ID" value="KAH7129660.1"/>
    <property type="molecule type" value="Genomic_DNA"/>
</dbReference>
<dbReference type="AlphaFoldDB" id="A0A9P9E0B4"/>
<accession>A0A9P9E0B4</accession>
<evidence type="ECO:0000313" key="2">
    <source>
        <dbReference type="Proteomes" id="UP000717696"/>
    </source>
</evidence>